<dbReference type="GO" id="GO:0006508">
    <property type="term" value="P:proteolysis"/>
    <property type="evidence" value="ECO:0007669"/>
    <property type="project" value="UniProtKB-KW"/>
</dbReference>
<name>A0AAN8ZG85_9MAGN</name>
<dbReference type="InterPro" id="IPR038765">
    <property type="entry name" value="Papain-like_cys_pep_sf"/>
</dbReference>
<sequence>MQITRAFNIYDLYSFECSDEEVTTVAERISQFPEKQCDTIQEVLNVEVGSRKPGLDILKPIHNTICCMEEMSTSVLKNCCGSFPRCKRSDRKRKQRKEIFVLPKKSDVSQCRCSDRRPKHKKEIFVLPKKLDTGVFECYLENLWSCIPEDKRASFAYLDSLWFSLYMKESSKQKVLKWIKQKNIFSKKYILVPIVCWSHWSLLIFCHLGESTESKSRTPCMLLLDSLRMADPKRLEPNIRKFVQDIYKTEERPEQKKLISRLPLLLPSVPQQSNANECGNFVLYFIKLFVESAPNDFSISEGYPYFMKEDWFKREGFECFSKKLHRGVGSSKGLDAREMVSNEKVDDEGSGPWMQVKRRPRRNGQGKSLVT</sequence>
<evidence type="ECO:0000256" key="3">
    <source>
        <dbReference type="ARBA" id="ARBA00022801"/>
    </source>
</evidence>
<evidence type="ECO:0000256" key="4">
    <source>
        <dbReference type="ARBA" id="ARBA00022807"/>
    </source>
</evidence>
<comment type="caution">
    <text evidence="7">The sequence shown here is derived from an EMBL/GenBank/DDBJ whole genome shotgun (WGS) entry which is preliminary data.</text>
</comment>
<dbReference type="PROSITE" id="PS50600">
    <property type="entry name" value="ULP_PROTEASE"/>
    <property type="match status" value="1"/>
</dbReference>
<dbReference type="Proteomes" id="UP001370490">
    <property type="component" value="Unassembled WGS sequence"/>
</dbReference>
<dbReference type="InterPro" id="IPR003653">
    <property type="entry name" value="Peptidase_C48_C"/>
</dbReference>
<gene>
    <name evidence="7" type="ORF">RJ641_033916</name>
</gene>
<comment type="similarity">
    <text evidence="1">Belongs to the peptidase C48 family.</text>
</comment>
<dbReference type="AlphaFoldDB" id="A0AAN8ZG85"/>
<keyword evidence="8" id="KW-1185">Reference proteome</keyword>
<dbReference type="GO" id="GO:0008234">
    <property type="term" value="F:cysteine-type peptidase activity"/>
    <property type="evidence" value="ECO:0007669"/>
    <property type="project" value="UniProtKB-KW"/>
</dbReference>
<protein>
    <submittedName>
        <fullName evidence="7">Ulp1 protease family, C-terminal catalytic domain</fullName>
    </submittedName>
</protein>
<accession>A0AAN8ZG85</accession>
<keyword evidence="2 7" id="KW-0645">Protease</keyword>
<dbReference type="PANTHER" id="PTHR46915">
    <property type="entry name" value="UBIQUITIN-LIKE PROTEASE 4-RELATED"/>
    <property type="match status" value="1"/>
</dbReference>
<feature type="region of interest" description="Disordered" evidence="5">
    <location>
        <begin position="339"/>
        <end position="371"/>
    </location>
</feature>
<evidence type="ECO:0000256" key="5">
    <source>
        <dbReference type="SAM" id="MobiDB-lite"/>
    </source>
</evidence>
<proteinExistence type="inferred from homology"/>
<dbReference type="SUPFAM" id="SSF54001">
    <property type="entry name" value="Cysteine proteinases"/>
    <property type="match status" value="1"/>
</dbReference>
<evidence type="ECO:0000259" key="6">
    <source>
        <dbReference type="PROSITE" id="PS50600"/>
    </source>
</evidence>
<evidence type="ECO:0000313" key="7">
    <source>
        <dbReference type="EMBL" id="KAK6936886.1"/>
    </source>
</evidence>
<dbReference type="EMBL" id="JBAMMX010000007">
    <property type="protein sequence ID" value="KAK6936886.1"/>
    <property type="molecule type" value="Genomic_DNA"/>
</dbReference>
<evidence type="ECO:0000256" key="2">
    <source>
        <dbReference type="ARBA" id="ARBA00022670"/>
    </source>
</evidence>
<organism evidence="7 8">
    <name type="scientific">Dillenia turbinata</name>
    <dbReference type="NCBI Taxonomy" id="194707"/>
    <lineage>
        <taxon>Eukaryota</taxon>
        <taxon>Viridiplantae</taxon>
        <taxon>Streptophyta</taxon>
        <taxon>Embryophyta</taxon>
        <taxon>Tracheophyta</taxon>
        <taxon>Spermatophyta</taxon>
        <taxon>Magnoliopsida</taxon>
        <taxon>eudicotyledons</taxon>
        <taxon>Gunneridae</taxon>
        <taxon>Pentapetalae</taxon>
        <taxon>Dilleniales</taxon>
        <taxon>Dilleniaceae</taxon>
        <taxon>Dillenia</taxon>
    </lineage>
</organism>
<dbReference type="GO" id="GO:0016926">
    <property type="term" value="P:protein desumoylation"/>
    <property type="evidence" value="ECO:0007669"/>
    <property type="project" value="UniProtKB-ARBA"/>
</dbReference>
<evidence type="ECO:0000313" key="8">
    <source>
        <dbReference type="Proteomes" id="UP001370490"/>
    </source>
</evidence>
<keyword evidence="3" id="KW-0378">Hydrolase</keyword>
<evidence type="ECO:0000256" key="1">
    <source>
        <dbReference type="ARBA" id="ARBA00005234"/>
    </source>
</evidence>
<reference evidence="7 8" key="1">
    <citation type="submission" date="2023-12" db="EMBL/GenBank/DDBJ databases">
        <title>A high-quality genome assembly for Dillenia turbinata (Dilleniales).</title>
        <authorList>
            <person name="Chanderbali A."/>
        </authorList>
    </citation>
    <scope>NUCLEOTIDE SEQUENCE [LARGE SCALE GENOMIC DNA]</scope>
    <source>
        <strain evidence="7">LSX21</strain>
        <tissue evidence="7">Leaf</tissue>
    </source>
</reference>
<keyword evidence="4" id="KW-0788">Thiol protease</keyword>
<dbReference type="Pfam" id="PF02902">
    <property type="entry name" value="Peptidase_C48"/>
    <property type="match status" value="1"/>
</dbReference>
<feature type="domain" description="Ubiquitin-like protease family profile" evidence="6">
    <location>
        <begin position="101"/>
        <end position="289"/>
    </location>
</feature>
<dbReference type="Gene3D" id="3.40.395.10">
    <property type="entry name" value="Adenoviral Proteinase, Chain A"/>
    <property type="match status" value="1"/>
</dbReference>
<dbReference type="PANTHER" id="PTHR46915:SF6">
    <property type="entry name" value="CYSTEINE PROTEINASES SUPERFAMILY PROTEIN"/>
    <property type="match status" value="1"/>
</dbReference>